<dbReference type="CDD" id="cd12148">
    <property type="entry name" value="fungal_TF_MHR"/>
    <property type="match status" value="1"/>
</dbReference>
<evidence type="ECO:0000256" key="5">
    <source>
        <dbReference type="ARBA" id="ARBA00023242"/>
    </source>
</evidence>
<evidence type="ECO:0000313" key="9">
    <source>
        <dbReference type="Proteomes" id="UP000015241"/>
    </source>
</evidence>
<feature type="compositionally biased region" description="Low complexity" evidence="6">
    <location>
        <begin position="645"/>
        <end position="661"/>
    </location>
</feature>
<dbReference type="Pfam" id="PF04082">
    <property type="entry name" value="Fungal_trans"/>
    <property type="match status" value="1"/>
</dbReference>
<evidence type="ECO:0000256" key="2">
    <source>
        <dbReference type="ARBA" id="ARBA00022723"/>
    </source>
</evidence>
<dbReference type="GO" id="GO:0003677">
    <property type="term" value="F:DNA binding"/>
    <property type="evidence" value="ECO:0007669"/>
    <property type="project" value="InterPro"/>
</dbReference>
<name>S8F0R3_FOMSC</name>
<dbReference type="InParanoid" id="S8F0R3"/>
<feature type="domain" description="Xylanolytic transcriptional activator regulatory" evidence="7">
    <location>
        <begin position="309"/>
        <end position="396"/>
    </location>
</feature>
<keyword evidence="4" id="KW-0804">Transcription</keyword>
<evidence type="ECO:0000259" key="7">
    <source>
        <dbReference type="SMART" id="SM00906"/>
    </source>
</evidence>
<comment type="subcellular location">
    <subcellularLocation>
        <location evidence="1">Nucleus</location>
    </subcellularLocation>
</comment>
<protein>
    <recommendedName>
        <fullName evidence="7">Xylanolytic transcriptional activator regulatory domain-containing protein</fullName>
    </recommendedName>
</protein>
<dbReference type="GO" id="GO:0005634">
    <property type="term" value="C:nucleus"/>
    <property type="evidence" value="ECO:0007669"/>
    <property type="project" value="UniProtKB-SubCell"/>
</dbReference>
<keyword evidence="2" id="KW-0479">Metal-binding</keyword>
<feature type="region of interest" description="Disordered" evidence="6">
    <location>
        <begin position="43"/>
        <end position="67"/>
    </location>
</feature>
<feature type="compositionally biased region" description="Low complexity" evidence="6">
    <location>
        <begin position="49"/>
        <end position="65"/>
    </location>
</feature>
<organism evidence="8 9">
    <name type="scientific">Fomitopsis schrenkii</name>
    <name type="common">Brown rot fungus</name>
    <dbReference type="NCBI Taxonomy" id="2126942"/>
    <lineage>
        <taxon>Eukaryota</taxon>
        <taxon>Fungi</taxon>
        <taxon>Dikarya</taxon>
        <taxon>Basidiomycota</taxon>
        <taxon>Agaricomycotina</taxon>
        <taxon>Agaricomycetes</taxon>
        <taxon>Polyporales</taxon>
        <taxon>Fomitopsis</taxon>
    </lineage>
</organism>
<dbReference type="PANTHER" id="PTHR47338:SF29">
    <property type="entry name" value="ZN(2)-C6 FUNGAL-TYPE DOMAIN-CONTAINING PROTEIN"/>
    <property type="match status" value="1"/>
</dbReference>
<dbReference type="GO" id="GO:0008270">
    <property type="term" value="F:zinc ion binding"/>
    <property type="evidence" value="ECO:0007669"/>
    <property type="project" value="InterPro"/>
</dbReference>
<dbReference type="GO" id="GO:0006351">
    <property type="term" value="P:DNA-templated transcription"/>
    <property type="evidence" value="ECO:0007669"/>
    <property type="project" value="InterPro"/>
</dbReference>
<reference evidence="8 9" key="1">
    <citation type="journal article" date="2012" name="Science">
        <title>The Paleozoic origin of enzymatic lignin decomposition reconstructed from 31 fungal genomes.</title>
        <authorList>
            <person name="Floudas D."/>
            <person name="Binder M."/>
            <person name="Riley R."/>
            <person name="Barry K."/>
            <person name="Blanchette R.A."/>
            <person name="Henrissat B."/>
            <person name="Martinez A.T."/>
            <person name="Otillar R."/>
            <person name="Spatafora J.W."/>
            <person name="Yadav J.S."/>
            <person name="Aerts A."/>
            <person name="Benoit I."/>
            <person name="Boyd A."/>
            <person name="Carlson A."/>
            <person name="Copeland A."/>
            <person name="Coutinho P.M."/>
            <person name="de Vries R.P."/>
            <person name="Ferreira P."/>
            <person name="Findley K."/>
            <person name="Foster B."/>
            <person name="Gaskell J."/>
            <person name="Glotzer D."/>
            <person name="Gorecki P."/>
            <person name="Heitman J."/>
            <person name="Hesse C."/>
            <person name="Hori C."/>
            <person name="Igarashi K."/>
            <person name="Jurgens J.A."/>
            <person name="Kallen N."/>
            <person name="Kersten P."/>
            <person name="Kohler A."/>
            <person name="Kuees U."/>
            <person name="Kumar T.K.A."/>
            <person name="Kuo A."/>
            <person name="LaButti K."/>
            <person name="Larrondo L.F."/>
            <person name="Lindquist E."/>
            <person name="Ling A."/>
            <person name="Lombard V."/>
            <person name="Lucas S."/>
            <person name="Lundell T."/>
            <person name="Martin R."/>
            <person name="McLaughlin D.J."/>
            <person name="Morgenstern I."/>
            <person name="Morin E."/>
            <person name="Murat C."/>
            <person name="Nagy L.G."/>
            <person name="Nolan M."/>
            <person name="Ohm R.A."/>
            <person name="Patyshakuliyeva A."/>
            <person name="Rokas A."/>
            <person name="Ruiz-Duenas F.J."/>
            <person name="Sabat G."/>
            <person name="Salamov A."/>
            <person name="Samejima M."/>
            <person name="Schmutz J."/>
            <person name="Slot J.C."/>
            <person name="St John F."/>
            <person name="Stenlid J."/>
            <person name="Sun H."/>
            <person name="Sun S."/>
            <person name="Syed K."/>
            <person name="Tsang A."/>
            <person name="Wiebenga A."/>
            <person name="Young D."/>
            <person name="Pisabarro A."/>
            <person name="Eastwood D.C."/>
            <person name="Martin F."/>
            <person name="Cullen D."/>
            <person name="Grigoriev I.V."/>
            <person name="Hibbett D.S."/>
        </authorList>
    </citation>
    <scope>NUCLEOTIDE SEQUENCE</scope>
    <source>
        <strain evidence="9">FP-58527</strain>
    </source>
</reference>
<dbReference type="HOGENOM" id="CLU_009416_0_0_1"/>
<dbReference type="EMBL" id="KE504208">
    <property type="protein sequence ID" value="EPS95415.1"/>
    <property type="molecule type" value="Genomic_DNA"/>
</dbReference>
<dbReference type="PANTHER" id="PTHR47338">
    <property type="entry name" value="ZN(II)2CYS6 TRANSCRIPTION FACTOR (EUROFUNG)-RELATED"/>
    <property type="match status" value="1"/>
</dbReference>
<keyword evidence="9" id="KW-1185">Reference proteome</keyword>
<evidence type="ECO:0000256" key="6">
    <source>
        <dbReference type="SAM" id="MobiDB-lite"/>
    </source>
</evidence>
<dbReference type="eggNOG" id="ENOG502SJSD">
    <property type="taxonomic scope" value="Eukaryota"/>
</dbReference>
<evidence type="ECO:0000256" key="1">
    <source>
        <dbReference type="ARBA" id="ARBA00004123"/>
    </source>
</evidence>
<dbReference type="InterPro" id="IPR007219">
    <property type="entry name" value="XnlR_reg_dom"/>
</dbReference>
<evidence type="ECO:0000313" key="8">
    <source>
        <dbReference type="EMBL" id="EPS95415.1"/>
    </source>
</evidence>
<dbReference type="GO" id="GO:0000981">
    <property type="term" value="F:DNA-binding transcription factor activity, RNA polymerase II-specific"/>
    <property type="evidence" value="ECO:0007669"/>
    <property type="project" value="InterPro"/>
</dbReference>
<dbReference type="SMART" id="SM00906">
    <property type="entry name" value="Fungal_trans"/>
    <property type="match status" value="1"/>
</dbReference>
<evidence type="ECO:0000256" key="4">
    <source>
        <dbReference type="ARBA" id="ARBA00023163"/>
    </source>
</evidence>
<gene>
    <name evidence="8" type="ORF">FOMPIDRAFT_1019480</name>
</gene>
<evidence type="ECO:0000256" key="3">
    <source>
        <dbReference type="ARBA" id="ARBA00023015"/>
    </source>
</evidence>
<feature type="region of interest" description="Disordered" evidence="6">
    <location>
        <begin position="642"/>
        <end position="661"/>
    </location>
</feature>
<dbReference type="AlphaFoldDB" id="S8F0R3"/>
<dbReference type="Proteomes" id="UP000015241">
    <property type="component" value="Unassembled WGS sequence"/>
</dbReference>
<dbReference type="OrthoDB" id="39175at2759"/>
<dbReference type="InterPro" id="IPR050815">
    <property type="entry name" value="TF_fung"/>
</dbReference>
<dbReference type="STRING" id="743788.S8F0R3"/>
<keyword evidence="5" id="KW-0539">Nucleus</keyword>
<proteinExistence type="predicted"/>
<keyword evidence="3" id="KW-0805">Transcription regulation</keyword>
<sequence length="686" mass="74562">MPMVPDCTYDMVPDLSGIQQQDPPEGRLEKLETRIAELESLLAESHTQGGPSDFPGGGPPQFAGPSHVGGHLQLGIPGPSHIPIDPSLLPGPHNGHMGLPDFASFSTTPDSMIDPILTGGYGMPQQPQVGALNSLAEAAAQEIQVDSDMPLQVPRPHPIEEVSAVGWPKDLPAPELLRHLVDAYFSFNADSTRLLHRPTFMADLALPPTHPRFPSTGLLHAICAVGSFYTAAVDPAPNPTKSPFPLNDPFDGRHWMHGRKPYSFAESQAQFANTANQSAAAVGEELIQGLQAELILSTYYWASAKWAAAYMSISRCLRSCLPMGLNVSTPFNPIAPINAPPSLLPSPQTILEEELRRNAFWLAYALERTMGAGHGWALMLDDQDITQLLPMRGEDFDAMRPVPPQGRQLAQDADVLIRHSPDQTDPFILYIKACMLLSRVKMFHVRFRTKYYTGDPSTFIVGADGRRSPASDIRKTPAFVETVQLVYDFQSSIPPQYKRPMQDGVVNAHLFMACTAPHLAMILLHEHHAHVGSDTCQSSLRILNGARAILNIMYEVSATSYNLSLLGQFSVAAWFMAGRVLVRFLRVAVESNAVDQTATLIAELEFIRTAMAEIAERMPIAYRYEKMLHGLMDECTGSPTPGLNSASGIHTASPSSSSSNSDGFMSASLGVNVGPLPSGMSMNGMN</sequence>
<accession>S8F0R3</accession>